<feature type="transmembrane region" description="Helical" evidence="5">
    <location>
        <begin position="62"/>
        <end position="81"/>
    </location>
</feature>
<evidence type="ECO:0000256" key="5">
    <source>
        <dbReference type="SAM" id="Phobius"/>
    </source>
</evidence>
<dbReference type="GO" id="GO:0016020">
    <property type="term" value="C:membrane"/>
    <property type="evidence" value="ECO:0007669"/>
    <property type="project" value="UniProtKB-SubCell"/>
</dbReference>
<evidence type="ECO:0000313" key="7">
    <source>
        <dbReference type="Proteomes" id="UP000308768"/>
    </source>
</evidence>
<dbReference type="Pfam" id="PF04479">
    <property type="entry name" value="RTA1"/>
    <property type="match status" value="1"/>
</dbReference>
<protein>
    <submittedName>
        <fullName evidence="6">Uncharacterized protein</fullName>
    </submittedName>
</protein>
<feature type="transmembrane region" description="Helical" evidence="5">
    <location>
        <begin position="101"/>
        <end position="126"/>
    </location>
</feature>
<organism evidence="6 7">
    <name type="scientific">Cryomyces minteri</name>
    <dbReference type="NCBI Taxonomy" id="331657"/>
    <lineage>
        <taxon>Eukaryota</taxon>
        <taxon>Fungi</taxon>
        <taxon>Dikarya</taxon>
        <taxon>Ascomycota</taxon>
        <taxon>Pezizomycotina</taxon>
        <taxon>Dothideomycetes</taxon>
        <taxon>Dothideomycetes incertae sedis</taxon>
        <taxon>Cryomyces</taxon>
    </lineage>
</organism>
<keyword evidence="4 5" id="KW-0472">Membrane</keyword>
<evidence type="ECO:0000256" key="2">
    <source>
        <dbReference type="ARBA" id="ARBA00022692"/>
    </source>
</evidence>
<proteinExistence type="predicted"/>
<evidence type="ECO:0000256" key="3">
    <source>
        <dbReference type="ARBA" id="ARBA00022989"/>
    </source>
</evidence>
<keyword evidence="7" id="KW-1185">Reference proteome</keyword>
<dbReference type="InterPro" id="IPR007568">
    <property type="entry name" value="RTA1"/>
</dbReference>
<keyword evidence="3 5" id="KW-1133">Transmembrane helix</keyword>
<evidence type="ECO:0000313" key="6">
    <source>
        <dbReference type="EMBL" id="TKA71652.1"/>
    </source>
</evidence>
<accession>A0A4U0X5D6</accession>
<dbReference type="AlphaFoldDB" id="A0A4U0X5D6"/>
<sequence length="366" mass="40736">MLYKFAGLYLHASENPTNGCRPHIRWICVLPLNPSLVAAVLFTLLFILTAFFHVYQLTRTRTWYLIPLTIGAFFEWFGYAFRAVSSVQTPNWTLAPYPVQTLLTLVAPALFAASIYMVLGRIILVVDGERHSIVKTRWLTKIFVTSDVLSLLLQAGGGGIMSGRTAVAMNLGKRLVIIGLIVQILFFGVFLATALLFDARTHRHANPSPLTPQIPWRKHTLALYAASALVLLRSRVMALLRKRAGVQGGVGPYAMVRSTEYRGVDGGVQMGETKRGSVPLAPSDPLFASGSFRNYNPDKNPTTRDLCVRRVPLGRIRAELLEGESRFDEAFYQGVWGGWGRLGFAFADVECVECVWMKTVMRPLRS</sequence>
<dbReference type="Proteomes" id="UP000308768">
    <property type="component" value="Unassembled WGS sequence"/>
</dbReference>
<dbReference type="OrthoDB" id="4436466at2759"/>
<dbReference type="PANTHER" id="PTHR31465:SF1">
    <property type="entry name" value="PROTEIN RTA1-RELATED"/>
    <property type="match status" value="1"/>
</dbReference>
<keyword evidence="2 5" id="KW-0812">Transmembrane</keyword>
<dbReference type="EMBL" id="NAJN01000551">
    <property type="protein sequence ID" value="TKA71652.1"/>
    <property type="molecule type" value="Genomic_DNA"/>
</dbReference>
<dbReference type="PANTHER" id="PTHR31465">
    <property type="entry name" value="PROTEIN RTA1-RELATED"/>
    <property type="match status" value="1"/>
</dbReference>
<comment type="subcellular location">
    <subcellularLocation>
        <location evidence="1">Membrane</location>
        <topology evidence="1">Multi-pass membrane protein</topology>
    </subcellularLocation>
</comment>
<evidence type="ECO:0000256" key="1">
    <source>
        <dbReference type="ARBA" id="ARBA00004141"/>
    </source>
</evidence>
<reference evidence="6 7" key="1">
    <citation type="submission" date="2017-03" db="EMBL/GenBank/DDBJ databases">
        <title>Genomes of endolithic fungi from Antarctica.</title>
        <authorList>
            <person name="Coleine C."/>
            <person name="Masonjones S."/>
            <person name="Stajich J.E."/>
        </authorList>
    </citation>
    <scope>NUCLEOTIDE SEQUENCE [LARGE SCALE GENOMIC DNA]</scope>
    <source>
        <strain evidence="6 7">CCFEE 5187</strain>
    </source>
</reference>
<evidence type="ECO:0000256" key="4">
    <source>
        <dbReference type="ARBA" id="ARBA00023136"/>
    </source>
</evidence>
<gene>
    <name evidence="6" type="ORF">B0A49_04296</name>
</gene>
<name>A0A4U0X5D6_9PEZI</name>
<feature type="transmembrane region" description="Helical" evidence="5">
    <location>
        <begin position="138"/>
        <end position="155"/>
    </location>
</feature>
<feature type="transmembrane region" description="Helical" evidence="5">
    <location>
        <begin position="36"/>
        <end position="55"/>
    </location>
</feature>
<feature type="transmembrane region" description="Helical" evidence="5">
    <location>
        <begin position="175"/>
        <end position="197"/>
    </location>
</feature>
<comment type="caution">
    <text evidence="6">The sequence shown here is derived from an EMBL/GenBank/DDBJ whole genome shotgun (WGS) entry which is preliminary data.</text>
</comment>
<dbReference type="STRING" id="331657.A0A4U0X5D6"/>